<sequence length="128" mass="14367">MNLSDLMWYVSINGGTSVKHPLRCGVYQTLKGNSIQAIISMLMSHTSICSSSQLYLVIEIYLCLTWRAVSMKVITGCWLITLDLNRDKTELLTISTNCEETIHSSQKTRNIGVLLDSHFCSNEHVANI</sequence>
<gene>
    <name evidence="1" type="ORF">pdam_00022985</name>
</gene>
<dbReference type="EMBL" id="RCHS01003071">
    <property type="protein sequence ID" value="RMX44020.1"/>
    <property type="molecule type" value="Genomic_DNA"/>
</dbReference>
<evidence type="ECO:0000313" key="2">
    <source>
        <dbReference type="Proteomes" id="UP000275408"/>
    </source>
</evidence>
<proteinExistence type="predicted"/>
<dbReference type="Proteomes" id="UP000275408">
    <property type="component" value="Unassembled WGS sequence"/>
</dbReference>
<comment type="caution">
    <text evidence="1">The sequence shown here is derived from an EMBL/GenBank/DDBJ whole genome shotgun (WGS) entry which is preliminary data.</text>
</comment>
<protein>
    <submittedName>
        <fullName evidence="1">Uncharacterized protein</fullName>
    </submittedName>
</protein>
<reference evidence="1 2" key="1">
    <citation type="journal article" date="2018" name="Sci. Rep.">
        <title>Comparative analysis of the Pocillopora damicornis genome highlights role of immune system in coral evolution.</title>
        <authorList>
            <person name="Cunning R."/>
            <person name="Bay R.A."/>
            <person name="Gillette P."/>
            <person name="Baker A.C."/>
            <person name="Traylor-Knowles N."/>
        </authorList>
    </citation>
    <scope>NUCLEOTIDE SEQUENCE [LARGE SCALE GENOMIC DNA]</scope>
    <source>
        <strain evidence="1">RSMAS</strain>
        <tissue evidence="1">Whole animal</tissue>
    </source>
</reference>
<evidence type="ECO:0000313" key="1">
    <source>
        <dbReference type="EMBL" id="RMX44020.1"/>
    </source>
</evidence>
<feature type="non-terminal residue" evidence="1">
    <location>
        <position position="128"/>
    </location>
</feature>
<keyword evidence="2" id="KW-1185">Reference proteome</keyword>
<organism evidence="1 2">
    <name type="scientific">Pocillopora damicornis</name>
    <name type="common">Cauliflower coral</name>
    <name type="synonym">Millepora damicornis</name>
    <dbReference type="NCBI Taxonomy" id="46731"/>
    <lineage>
        <taxon>Eukaryota</taxon>
        <taxon>Metazoa</taxon>
        <taxon>Cnidaria</taxon>
        <taxon>Anthozoa</taxon>
        <taxon>Hexacorallia</taxon>
        <taxon>Scleractinia</taxon>
        <taxon>Astrocoeniina</taxon>
        <taxon>Pocilloporidae</taxon>
        <taxon>Pocillopora</taxon>
    </lineage>
</organism>
<accession>A0A3M6TRL2</accession>
<name>A0A3M6TRL2_POCDA</name>
<dbReference type="AlphaFoldDB" id="A0A3M6TRL2"/>